<dbReference type="EMBL" id="SUMF01000007">
    <property type="protein sequence ID" value="TJZ74037.1"/>
    <property type="molecule type" value="Genomic_DNA"/>
</dbReference>
<dbReference type="AlphaFoldDB" id="A0A4U0PZI5"/>
<keyword evidence="7" id="KW-1185">Reference proteome</keyword>
<keyword evidence="2" id="KW-0963">Cytoplasm</keyword>
<evidence type="ECO:0000313" key="7">
    <source>
        <dbReference type="Proteomes" id="UP000310016"/>
    </source>
</evidence>
<comment type="caution">
    <text evidence="6">The sequence shown here is derived from an EMBL/GenBank/DDBJ whole genome shotgun (WGS) entry which is preliminary data.</text>
</comment>
<dbReference type="Gene3D" id="1.20.58.380">
    <property type="entry name" value="Flagellar protein flit"/>
    <property type="match status" value="1"/>
</dbReference>
<proteinExistence type="predicted"/>
<accession>A0A4U0PZI5</accession>
<sequence length="106" mass="12403">MEELDTTQLLTAFNLLTRRMLGEARNARWDDMLADQQVWLTLQDELRDIQWENYSPEQRDVLKTLLVDTQQAIDELTALCAVWRPQLAAMLNGLHNSSRLRSAYRV</sequence>
<keyword evidence="3" id="KW-1005">Bacterial flagellum biogenesis</keyword>
<dbReference type="OrthoDB" id="8590510at2"/>
<protein>
    <recommendedName>
        <fullName evidence="5">Flagellar protein FliT</fullName>
    </recommendedName>
</protein>
<keyword evidence="4" id="KW-0143">Chaperone</keyword>
<dbReference type="Pfam" id="PF05400">
    <property type="entry name" value="FliT"/>
    <property type="match status" value="1"/>
</dbReference>
<name>A0A4U0PZI5_9NEIS</name>
<gene>
    <name evidence="6" type="ORF">FAZ21_08760</name>
</gene>
<dbReference type="RefSeq" id="WP_136773019.1">
    <property type="nucleotide sequence ID" value="NZ_CP156074.1"/>
</dbReference>
<evidence type="ECO:0000256" key="1">
    <source>
        <dbReference type="ARBA" id="ARBA00004514"/>
    </source>
</evidence>
<evidence type="ECO:0000256" key="5">
    <source>
        <dbReference type="ARBA" id="ARBA00093797"/>
    </source>
</evidence>
<evidence type="ECO:0000256" key="2">
    <source>
        <dbReference type="ARBA" id="ARBA00022490"/>
    </source>
</evidence>
<dbReference type="InterPro" id="IPR008622">
    <property type="entry name" value="FliT"/>
</dbReference>
<evidence type="ECO:0000313" key="6">
    <source>
        <dbReference type="EMBL" id="TJZ74037.1"/>
    </source>
</evidence>
<evidence type="ECO:0000256" key="3">
    <source>
        <dbReference type="ARBA" id="ARBA00022795"/>
    </source>
</evidence>
<organism evidence="6 7">
    <name type="scientific">Chitiniphilus eburneus</name>
    <dbReference type="NCBI Taxonomy" id="2571148"/>
    <lineage>
        <taxon>Bacteria</taxon>
        <taxon>Pseudomonadati</taxon>
        <taxon>Pseudomonadota</taxon>
        <taxon>Betaproteobacteria</taxon>
        <taxon>Neisseriales</taxon>
        <taxon>Chitinibacteraceae</taxon>
        <taxon>Chitiniphilus</taxon>
    </lineage>
</organism>
<evidence type="ECO:0000256" key="4">
    <source>
        <dbReference type="ARBA" id="ARBA00023186"/>
    </source>
</evidence>
<dbReference type="Proteomes" id="UP000310016">
    <property type="component" value="Unassembled WGS sequence"/>
</dbReference>
<comment type="subcellular location">
    <subcellularLocation>
        <location evidence="1">Cytoplasm</location>
        <location evidence="1">Cytosol</location>
    </subcellularLocation>
</comment>
<reference evidence="6 7" key="1">
    <citation type="submission" date="2019-04" db="EMBL/GenBank/DDBJ databases">
        <title>Chitiniphilus eburnea sp. nov., a novel chitinolytic bacterium isolated from aquaculture sludge.</title>
        <authorList>
            <person name="Sheng M."/>
        </authorList>
    </citation>
    <scope>NUCLEOTIDE SEQUENCE [LARGE SCALE GENOMIC DNA]</scope>
    <source>
        <strain evidence="6 7">HX-2-15</strain>
    </source>
</reference>